<dbReference type="EMBL" id="MT145071">
    <property type="protein sequence ID" value="QJI03251.1"/>
    <property type="molecule type" value="Genomic_DNA"/>
</dbReference>
<evidence type="ECO:0000313" key="2">
    <source>
        <dbReference type="EMBL" id="QJA77413.1"/>
    </source>
</evidence>
<sequence>MKKLIFILMLIAVSVFAQKKEPLVKAIPSFNNFTHCEVIALKNDGVQDYYSVNLGVKEINEDGKLVFVSKMDGSYYIISKAPFKLTKKELDELNGVVE</sequence>
<protein>
    <submittedName>
        <fullName evidence="1">Uncharacterized protein</fullName>
    </submittedName>
</protein>
<accession>A0A6M3II05</accession>
<gene>
    <name evidence="2" type="ORF">MM415A01303_0005</name>
    <name evidence="1" type="ORF">MM415B01738_0017</name>
    <name evidence="3" type="ORF">TM448B04334_0009</name>
</gene>
<dbReference type="EMBL" id="MT141250">
    <property type="protein sequence ID" value="QJA57033.1"/>
    <property type="molecule type" value="Genomic_DNA"/>
</dbReference>
<name>A0A6M3II05_9ZZZZ</name>
<dbReference type="AlphaFoldDB" id="A0A6M3II05"/>
<evidence type="ECO:0000313" key="1">
    <source>
        <dbReference type="EMBL" id="QJA57033.1"/>
    </source>
</evidence>
<evidence type="ECO:0000313" key="3">
    <source>
        <dbReference type="EMBL" id="QJI03251.1"/>
    </source>
</evidence>
<dbReference type="EMBL" id="MT142282">
    <property type="protein sequence ID" value="QJA77413.1"/>
    <property type="molecule type" value="Genomic_DNA"/>
</dbReference>
<reference evidence="1" key="1">
    <citation type="submission" date="2020-03" db="EMBL/GenBank/DDBJ databases">
        <title>The deep terrestrial virosphere.</title>
        <authorList>
            <person name="Holmfeldt K."/>
            <person name="Nilsson E."/>
            <person name="Simone D."/>
            <person name="Lopez-Fernandez M."/>
            <person name="Wu X."/>
            <person name="de Brujin I."/>
            <person name="Lundin D."/>
            <person name="Andersson A."/>
            <person name="Bertilsson S."/>
            <person name="Dopson M."/>
        </authorList>
    </citation>
    <scope>NUCLEOTIDE SEQUENCE</scope>
    <source>
        <strain evidence="2">MM415A01303</strain>
        <strain evidence="1">MM415B01738</strain>
        <strain evidence="3">TM448B04334</strain>
    </source>
</reference>
<organism evidence="1">
    <name type="scientific">viral metagenome</name>
    <dbReference type="NCBI Taxonomy" id="1070528"/>
    <lineage>
        <taxon>unclassified sequences</taxon>
        <taxon>metagenomes</taxon>
        <taxon>organismal metagenomes</taxon>
    </lineage>
</organism>
<proteinExistence type="predicted"/>